<feature type="signal peptide" evidence="1">
    <location>
        <begin position="1"/>
        <end position="27"/>
    </location>
</feature>
<reference evidence="2 3" key="1">
    <citation type="submission" date="2024-04" db="EMBL/GenBank/DDBJ databases">
        <title>Symmetric and asymmetric DNA N6-adenine methylation regulates different biological responses in Mucorales.</title>
        <authorList>
            <consortium name="Lawrence Berkeley National Laboratory"/>
            <person name="Lax C."/>
            <person name="Mondo S.J."/>
            <person name="Osorio-Concepcion M."/>
            <person name="Muszewska A."/>
            <person name="Corrochano-Luque M."/>
            <person name="Gutierrez G."/>
            <person name="Riley R."/>
            <person name="Lipzen A."/>
            <person name="Guo J."/>
            <person name="Hundley H."/>
            <person name="Amirebrahimi M."/>
            <person name="Ng V."/>
            <person name="Lorenzo-Gutierrez D."/>
            <person name="Binder U."/>
            <person name="Yang J."/>
            <person name="Song Y."/>
            <person name="Canovas D."/>
            <person name="Navarro E."/>
            <person name="Freitag M."/>
            <person name="Gabaldon T."/>
            <person name="Grigoriev I.V."/>
            <person name="Corrochano L.M."/>
            <person name="Nicolas F.E."/>
            <person name="Garre V."/>
        </authorList>
    </citation>
    <scope>NUCLEOTIDE SEQUENCE [LARGE SCALE GENOMIC DNA]</scope>
    <source>
        <strain evidence="2 3">L51</strain>
    </source>
</reference>
<feature type="chain" id="PRO_5047443699" description="Secreted protein" evidence="1">
    <location>
        <begin position="28"/>
        <end position="97"/>
    </location>
</feature>
<protein>
    <recommendedName>
        <fullName evidence="4">Secreted protein</fullName>
    </recommendedName>
</protein>
<evidence type="ECO:0000313" key="3">
    <source>
        <dbReference type="Proteomes" id="UP001448207"/>
    </source>
</evidence>
<gene>
    <name evidence="2" type="ORF">J3Q64DRAFT_1759205</name>
</gene>
<keyword evidence="1" id="KW-0732">Signal</keyword>
<dbReference type="EMBL" id="JBCLYO010000020">
    <property type="protein sequence ID" value="KAL0080263.1"/>
    <property type="molecule type" value="Genomic_DNA"/>
</dbReference>
<proteinExistence type="predicted"/>
<sequence>MYVCVLYLFCSLLILVFFSNTYPLTHGSFKCSTSLCCSACYGRASTAATASSVLCSAHTRYHFNILPAIINIFSFSVYYSPYPRSFCEPPDCCCFRG</sequence>
<accession>A0ABR3AS42</accession>
<name>A0ABR3AS42_PHYBL</name>
<dbReference type="Proteomes" id="UP001448207">
    <property type="component" value="Unassembled WGS sequence"/>
</dbReference>
<organism evidence="2 3">
    <name type="scientific">Phycomyces blakesleeanus</name>
    <dbReference type="NCBI Taxonomy" id="4837"/>
    <lineage>
        <taxon>Eukaryota</taxon>
        <taxon>Fungi</taxon>
        <taxon>Fungi incertae sedis</taxon>
        <taxon>Mucoromycota</taxon>
        <taxon>Mucoromycotina</taxon>
        <taxon>Mucoromycetes</taxon>
        <taxon>Mucorales</taxon>
        <taxon>Phycomycetaceae</taxon>
        <taxon>Phycomyces</taxon>
    </lineage>
</organism>
<keyword evidence="3" id="KW-1185">Reference proteome</keyword>
<evidence type="ECO:0000313" key="2">
    <source>
        <dbReference type="EMBL" id="KAL0080263.1"/>
    </source>
</evidence>
<evidence type="ECO:0000256" key="1">
    <source>
        <dbReference type="SAM" id="SignalP"/>
    </source>
</evidence>
<comment type="caution">
    <text evidence="2">The sequence shown here is derived from an EMBL/GenBank/DDBJ whole genome shotgun (WGS) entry which is preliminary data.</text>
</comment>
<evidence type="ECO:0008006" key="4">
    <source>
        <dbReference type="Google" id="ProtNLM"/>
    </source>
</evidence>